<feature type="transmembrane region" description="Helical" evidence="6">
    <location>
        <begin position="323"/>
        <end position="342"/>
    </location>
</feature>
<feature type="transmembrane region" description="Helical" evidence="6">
    <location>
        <begin position="16"/>
        <end position="41"/>
    </location>
</feature>
<dbReference type="GeneID" id="33563751"/>
<dbReference type="Pfam" id="PF07690">
    <property type="entry name" value="MFS_1"/>
    <property type="match status" value="1"/>
</dbReference>
<keyword evidence="3 6" id="KW-0812">Transmembrane</keyword>
<evidence type="ECO:0000256" key="5">
    <source>
        <dbReference type="ARBA" id="ARBA00023136"/>
    </source>
</evidence>
<dbReference type="PANTHER" id="PTHR23504:SF15">
    <property type="entry name" value="MAJOR FACILITATOR SUPERFAMILY (MFS) PROFILE DOMAIN-CONTAINING PROTEIN"/>
    <property type="match status" value="1"/>
</dbReference>
<dbReference type="RefSeq" id="XP_021883610.1">
    <property type="nucleotide sequence ID" value="XM_022021907.1"/>
</dbReference>
<evidence type="ECO:0000259" key="7">
    <source>
        <dbReference type="PROSITE" id="PS50850"/>
    </source>
</evidence>
<protein>
    <submittedName>
        <fullName evidence="8">Major facilitator superfamily domain-containing protein</fullName>
    </submittedName>
</protein>
<feature type="transmembrane region" description="Helical" evidence="6">
    <location>
        <begin position="186"/>
        <end position="210"/>
    </location>
</feature>
<feature type="transmembrane region" description="Helical" evidence="6">
    <location>
        <begin position="87"/>
        <end position="104"/>
    </location>
</feature>
<evidence type="ECO:0000256" key="3">
    <source>
        <dbReference type="ARBA" id="ARBA00022692"/>
    </source>
</evidence>
<proteinExistence type="predicted"/>
<feature type="transmembrane region" description="Helical" evidence="6">
    <location>
        <begin position="144"/>
        <end position="166"/>
    </location>
</feature>
<comment type="subcellular location">
    <subcellularLocation>
        <location evidence="1">Membrane</location>
        <topology evidence="1">Multi-pass membrane protein</topology>
    </subcellularLocation>
</comment>
<dbReference type="Gene3D" id="1.20.1250.20">
    <property type="entry name" value="MFS general substrate transporter like domains"/>
    <property type="match status" value="1"/>
</dbReference>
<name>A0A1Y2GUA2_9FUNG</name>
<dbReference type="OrthoDB" id="419616at2759"/>
<feature type="transmembrane region" description="Helical" evidence="6">
    <location>
        <begin position="53"/>
        <end position="75"/>
    </location>
</feature>
<dbReference type="PROSITE" id="PS50850">
    <property type="entry name" value="MFS"/>
    <property type="match status" value="1"/>
</dbReference>
<evidence type="ECO:0000256" key="6">
    <source>
        <dbReference type="SAM" id="Phobius"/>
    </source>
</evidence>
<sequence length="387" mass="42662">MSLSPQTPTPLPKVPLFVLSIVIFSEPLTSTILFPFVYFMVRDFHITESEDEIGFFCGLIASSFFFAQFCTSIFWGFMSDRYGRRPILLIGLCGTAIACTSFGLSKSLPWAIISRSMCGLLNGNVGVAKSMLGEIADKSNQSQAFGVFGFAWGIGMIVGPVLGGYLADPAKNFPEIFGELQFFIEYPYFLPCFVAAIGSLIGFIIGYFFLEETNRRAKTHTHDLMQNNASYTQQPMQVVVIQSGTGLPPVSITTIIAYAMLALHSIVFEEVYTLFAVTPLRSHGLGWSAIQLSGSLASMGLAQLVLQFIIYPQFERRFSAVSIFQFGQLIYGCAYIVFPLIRAFAVDENDGPTAGQTPRVRYLILVALTIKYTCSVFSYTSVMVMVS</sequence>
<dbReference type="InterPro" id="IPR036259">
    <property type="entry name" value="MFS_trans_sf"/>
</dbReference>
<dbReference type="GO" id="GO:0022857">
    <property type="term" value="F:transmembrane transporter activity"/>
    <property type="evidence" value="ECO:0007669"/>
    <property type="project" value="InterPro"/>
</dbReference>
<keyword evidence="4 6" id="KW-1133">Transmembrane helix</keyword>
<dbReference type="PRINTS" id="PR01035">
    <property type="entry name" value="TCRTETA"/>
</dbReference>
<dbReference type="InterPro" id="IPR020846">
    <property type="entry name" value="MFS_dom"/>
</dbReference>
<dbReference type="PANTHER" id="PTHR23504">
    <property type="entry name" value="MAJOR FACILITATOR SUPERFAMILY DOMAIN-CONTAINING PROTEIN 10"/>
    <property type="match status" value="1"/>
</dbReference>
<evidence type="ECO:0000256" key="2">
    <source>
        <dbReference type="ARBA" id="ARBA00022448"/>
    </source>
</evidence>
<reference evidence="8 9" key="1">
    <citation type="submission" date="2016-07" db="EMBL/GenBank/DDBJ databases">
        <title>Pervasive Adenine N6-methylation of Active Genes in Fungi.</title>
        <authorList>
            <consortium name="DOE Joint Genome Institute"/>
            <person name="Mondo S.J."/>
            <person name="Dannebaum R.O."/>
            <person name="Kuo R.C."/>
            <person name="Labutti K."/>
            <person name="Haridas S."/>
            <person name="Kuo A."/>
            <person name="Salamov A."/>
            <person name="Ahrendt S.R."/>
            <person name="Lipzen A."/>
            <person name="Sullivan W."/>
            <person name="Andreopoulos W.B."/>
            <person name="Clum A."/>
            <person name="Lindquist E."/>
            <person name="Daum C."/>
            <person name="Ramamoorthy G.K."/>
            <person name="Gryganskyi A."/>
            <person name="Culley D."/>
            <person name="Magnuson J.K."/>
            <person name="James T.Y."/>
            <person name="O'Malley M.A."/>
            <person name="Stajich J.E."/>
            <person name="Spatafora J.W."/>
            <person name="Visel A."/>
            <person name="Grigoriev I.V."/>
        </authorList>
    </citation>
    <scope>NUCLEOTIDE SEQUENCE [LARGE SCALE GENOMIC DNA]</scope>
    <source>
        <strain evidence="8 9">NRRL 3116</strain>
    </source>
</reference>
<feature type="transmembrane region" description="Helical" evidence="6">
    <location>
        <begin position="246"/>
        <end position="268"/>
    </location>
</feature>
<dbReference type="EMBL" id="MCFF01000009">
    <property type="protein sequence ID" value="ORZ23796.1"/>
    <property type="molecule type" value="Genomic_DNA"/>
</dbReference>
<dbReference type="InParanoid" id="A0A1Y2GUA2"/>
<keyword evidence="5 6" id="KW-0472">Membrane</keyword>
<dbReference type="CDD" id="cd17330">
    <property type="entry name" value="MFS_SLC46_TetA_like"/>
    <property type="match status" value="1"/>
</dbReference>
<organism evidence="8 9">
    <name type="scientific">Lobosporangium transversale</name>
    <dbReference type="NCBI Taxonomy" id="64571"/>
    <lineage>
        <taxon>Eukaryota</taxon>
        <taxon>Fungi</taxon>
        <taxon>Fungi incertae sedis</taxon>
        <taxon>Mucoromycota</taxon>
        <taxon>Mortierellomycotina</taxon>
        <taxon>Mortierellomycetes</taxon>
        <taxon>Mortierellales</taxon>
        <taxon>Mortierellaceae</taxon>
        <taxon>Lobosporangium</taxon>
    </lineage>
</organism>
<dbReference type="Proteomes" id="UP000193648">
    <property type="component" value="Unassembled WGS sequence"/>
</dbReference>
<comment type="caution">
    <text evidence="8">The sequence shown here is derived from an EMBL/GenBank/DDBJ whole genome shotgun (WGS) entry which is preliminary data.</text>
</comment>
<feature type="transmembrane region" description="Helical" evidence="6">
    <location>
        <begin position="288"/>
        <end position="311"/>
    </location>
</feature>
<evidence type="ECO:0000256" key="1">
    <source>
        <dbReference type="ARBA" id="ARBA00004141"/>
    </source>
</evidence>
<feature type="domain" description="Major facilitator superfamily (MFS) profile" evidence="7">
    <location>
        <begin position="15"/>
        <end position="387"/>
    </location>
</feature>
<dbReference type="AlphaFoldDB" id="A0A1Y2GUA2"/>
<dbReference type="InterPro" id="IPR001958">
    <property type="entry name" value="Tet-R_TetA/multi-R_MdtG-like"/>
</dbReference>
<evidence type="ECO:0000313" key="9">
    <source>
        <dbReference type="Proteomes" id="UP000193648"/>
    </source>
</evidence>
<keyword evidence="9" id="KW-1185">Reference proteome</keyword>
<evidence type="ECO:0000313" key="8">
    <source>
        <dbReference type="EMBL" id="ORZ23796.1"/>
    </source>
</evidence>
<dbReference type="GO" id="GO:0016020">
    <property type="term" value="C:membrane"/>
    <property type="evidence" value="ECO:0007669"/>
    <property type="project" value="UniProtKB-SubCell"/>
</dbReference>
<feature type="transmembrane region" description="Helical" evidence="6">
    <location>
        <begin position="362"/>
        <end position="386"/>
    </location>
</feature>
<accession>A0A1Y2GUA2</accession>
<keyword evidence="2" id="KW-0813">Transport</keyword>
<dbReference type="InterPro" id="IPR011701">
    <property type="entry name" value="MFS"/>
</dbReference>
<dbReference type="SUPFAM" id="SSF103473">
    <property type="entry name" value="MFS general substrate transporter"/>
    <property type="match status" value="1"/>
</dbReference>
<gene>
    <name evidence="8" type="ORF">BCR41DRAFT_333786</name>
</gene>
<evidence type="ECO:0000256" key="4">
    <source>
        <dbReference type="ARBA" id="ARBA00022989"/>
    </source>
</evidence>